<evidence type="ECO:0000256" key="9">
    <source>
        <dbReference type="ARBA" id="ARBA00022723"/>
    </source>
</evidence>
<evidence type="ECO:0000256" key="6">
    <source>
        <dbReference type="ARBA" id="ARBA00022679"/>
    </source>
</evidence>
<keyword evidence="9 17" id="KW-0479">Metal-binding</keyword>
<dbReference type="Gene3D" id="1.10.150.20">
    <property type="entry name" value="5' to 3' exonuclease, C-terminal subdomain"/>
    <property type="match status" value="1"/>
</dbReference>
<dbReference type="GO" id="GO:0009432">
    <property type="term" value="P:SOS response"/>
    <property type="evidence" value="ECO:0007669"/>
    <property type="project" value="TreeGrafter"/>
</dbReference>
<dbReference type="InterPro" id="IPR043128">
    <property type="entry name" value="Rev_trsase/Diguanyl_cyclase"/>
</dbReference>
<comment type="subcellular location">
    <subcellularLocation>
        <location evidence="1 17">Cytoplasm</location>
    </subcellularLocation>
</comment>
<feature type="domain" description="UmuC" evidence="18">
    <location>
        <begin position="9"/>
        <end position="189"/>
    </location>
</feature>
<evidence type="ECO:0000313" key="19">
    <source>
        <dbReference type="EMBL" id="GIH04740.1"/>
    </source>
</evidence>
<dbReference type="Pfam" id="PF00817">
    <property type="entry name" value="IMS"/>
    <property type="match status" value="1"/>
</dbReference>
<dbReference type="GO" id="GO:0003684">
    <property type="term" value="F:damaged DNA binding"/>
    <property type="evidence" value="ECO:0007669"/>
    <property type="project" value="InterPro"/>
</dbReference>
<dbReference type="GO" id="GO:0000287">
    <property type="term" value="F:magnesium ion binding"/>
    <property type="evidence" value="ECO:0007669"/>
    <property type="project" value="UniProtKB-UniRule"/>
</dbReference>
<evidence type="ECO:0000256" key="5">
    <source>
        <dbReference type="ARBA" id="ARBA00022490"/>
    </source>
</evidence>
<gene>
    <name evidence="19" type="primary">dinB_1</name>
    <name evidence="17" type="synonym">dinB</name>
    <name evidence="19" type="ORF">Rhe02_28070</name>
</gene>
<dbReference type="NCBIfam" id="NF002751">
    <property type="entry name" value="PRK02794.1"/>
    <property type="match status" value="1"/>
</dbReference>
<evidence type="ECO:0000256" key="1">
    <source>
        <dbReference type="ARBA" id="ARBA00004496"/>
    </source>
</evidence>
<dbReference type="PROSITE" id="PS50173">
    <property type="entry name" value="UMUC"/>
    <property type="match status" value="1"/>
</dbReference>
<dbReference type="InterPro" id="IPR017961">
    <property type="entry name" value="DNA_pol_Y-fam_little_finger"/>
</dbReference>
<dbReference type="FunFam" id="3.30.1490.100:FF:000004">
    <property type="entry name" value="DNA polymerase IV"/>
    <property type="match status" value="1"/>
</dbReference>
<name>A0A8J3Q6I6_9ACTN</name>
<comment type="catalytic activity">
    <reaction evidence="16 17">
        <text>DNA(n) + a 2'-deoxyribonucleoside 5'-triphosphate = DNA(n+1) + diphosphate</text>
        <dbReference type="Rhea" id="RHEA:22508"/>
        <dbReference type="Rhea" id="RHEA-COMP:17339"/>
        <dbReference type="Rhea" id="RHEA-COMP:17340"/>
        <dbReference type="ChEBI" id="CHEBI:33019"/>
        <dbReference type="ChEBI" id="CHEBI:61560"/>
        <dbReference type="ChEBI" id="CHEBI:173112"/>
        <dbReference type="EC" id="2.7.7.7"/>
    </reaction>
</comment>
<keyword evidence="8 17" id="KW-0235">DNA replication</keyword>
<dbReference type="GO" id="GO:0042276">
    <property type="term" value="P:error-prone translesion synthesis"/>
    <property type="evidence" value="ECO:0007669"/>
    <property type="project" value="TreeGrafter"/>
</dbReference>
<dbReference type="InterPro" id="IPR050116">
    <property type="entry name" value="DNA_polymerase-Y"/>
</dbReference>
<evidence type="ECO:0000256" key="17">
    <source>
        <dbReference type="HAMAP-Rule" id="MF_01113"/>
    </source>
</evidence>
<organism evidence="19 20">
    <name type="scientific">Rhizocola hellebori</name>
    <dbReference type="NCBI Taxonomy" id="1392758"/>
    <lineage>
        <taxon>Bacteria</taxon>
        <taxon>Bacillati</taxon>
        <taxon>Actinomycetota</taxon>
        <taxon>Actinomycetes</taxon>
        <taxon>Micromonosporales</taxon>
        <taxon>Micromonosporaceae</taxon>
        <taxon>Rhizocola</taxon>
    </lineage>
</organism>
<dbReference type="GO" id="GO:0006261">
    <property type="term" value="P:DNA-templated DNA replication"/>
    <property type="evidence" value="ECO:0007669"/>
    <property type="project" value="UniProtKB-UniRule"/>
</dbReference>
<keyword evidence="12 17" id="KW-0239">DNA-directed DNA polymerase</keyword>
<proteinExistence type="inferred from homology"/>
<dbReference type="CDD" id="cd03586">
    <property type="entry name" value="PolY_Pol_IV_kappa"/>
    <property type="match status" value="1"/>
</dbReference>
<comment type="caution">
    <text evidence="19">The sequence shown here is derived from an EMBL/GenBank/DDBJ whole genome shotgun (WGS) entry which is preliminary data.</text>
</comment>
<dbReference type="InterPro" id="IPR024728">
    <property type="entry name" value="PolY_HhH_motif"/>
</dbReference>
<keyword evidence="4 17" id="KW-0515">Mutator protein</keyword>
<evidence type="ECO:0000256" key="16">
    <source>
        <dbReference type="ARBA" id="ARBA00049244"/>
    </source>
</evidence>
<dbReference type="PANTHER" id="PTHR11076">
    <property type="entry name" value="DNA REPAIR POLYMERASE UMUC / TRANSFERASE FAMILY MEMBER"/>
    <property type="match status" value="1"/>
</dbReference>
<comment type="cofactor">
    <cofactor evidence="17">
        <name>Mg(2+)</name>
        <dbReference type="ChEBI" id="CHEBI:18420"/>
    </cofactor>
    <text evidence="17">Binds 2 magnesium ions per subunit.</text>
</comment>
<evidence type="ECO:0000256" key="4">
    <source>
        <dbReference type="ARBA" id="ARBA00022457"/>
    </source>
</evidence>
<evidence type="ECO:0000256" key="8">
    <source>
        <dbReference type="ARBA" id="ARBA00022705"/>
    </source>
</evidence>
<dbReference type="EMBL" id="BONY01000014">
    <property type="protein sequence ID" value="GIH04740.1"/>
    <property type="molecule type" value="Genomic_DNA"/>
</dbReference>
<dbReference type="SUPFAM" id="SSF100879">
    <property type="entry name" value="Lesion bypass DNA polymerase (Y-family), little finger domain"/>
    <property type="match status" value="1"/>
</dbReference>
<keyword evidence="14 17" id="KW-0234">DNA repair</keyword>
<dbReference type="Pfam" id="PF11799">
    <property type="entry name" value="IMS_C"/>
    <property type="match status" value="1"/>
</dbReference>
<evidence type="ECO:0000256" key="7">
    <source>
        <dbReference type="ARBA" id="ARBA00022695"/>
    </source>
</evidence>
<keyword evidence="20" id="KW-1185">Reference proteome</keyword>
<evidence type="ECO:0000256" key="2">
    <source>
        <dbReference type="ARBA" id="ARBA00010945"/>
    </source>
</evidence>
<evidence type="ECO:0000256" key="3">
    <source>
        <dbReference type="ARBA" id="ARBA00011245"/>
    </source>
</evidence>
<evidence type="ECO:0000256" key="12">
    <source>
        <dbReference type="ARBA" id="ARBA00022932"/>
    </source>
</evidence>
<comment type="subunit">
    <text evidence="3 17">Monomer.</text>
</comment>
<dbReference type="FunFam" id="3.40.1170.60:FF:000001">
    <property type="entry name" value="DNA polymerase IV"/>
    <property type="match status" value="1"/>
</dbReference>
<evidence type="ECO:0000256" key="13">
    <source>
        <dbReference type="ARBA" id="ARBA00023125"/>
    </source>
</evidence>
<dbReference type="NCBIfam" id="NF002677">
    <property type="entry name" value="PRK02406.1"/>
    <property type="match status" value="1"/>
</dbReference>
<dbReference type="GO" id="GO:0003887">
    <property type="term" value="F:DNA-directed DNA polymerase activity"/>
    <property type="evidence" value="ECO:0007669"/>
    <property type="project" value="UniProtKB-UniRule"/>
</dbReference>
<dbReference type="InterPro" id="IPR001126">
    <property type="entry name" value="UmuC"/>
</dbReference>
<evidence type="ECO:0000256" key="10">
    <source>
        <dbReference type="ARBA" id="ARBA00022763"/>
    </source>
</evidence>
<keyword evidence="7 17" id="KW-0548">Nucleotidyltransferase</keyword>
<protein>
    <recommendedName>
        <fullName evidence="17">DNA polymerase IV</fullName>
        <shortName evidence="17">Pol IV</shortName>
        <ecNumber evidence="17">2.7.7.7</ecNumber>
    </recommendedName>
</protein>
<dbReference type="NCBIfam" id="NF003015">
    <property type="entry name" value="PRK03858.1"/>
    <property type="match status" value="1"/>
</dbReference>
<dbReference type="Gene3D" id="3.30.70.270">
    <property type="match status" value="1"/>
</dbReference>
<dbReference type="AlphaFoldDB" id="A0A8J3Q6I6"/>
<keyword evidence="6 17" id="KW-0808">Transferase</keyword>
<feature type="active site" evidence="17">
    <location>
        <position position="108"/>
    </location>
</feature>
<evidence type="ECO:0000313" key="20">
    <source>
        <dbReference type="Proteomes" id="UP000612899"/>
    </source>
</evidence>
<dbReference type="Gene3D" id="3.40.1170.60">
    <property type="match status" value="1"/>
</dbReference>
<keyword evidence="13 17" id="KW-0238">DNA-binding</keyword>
<feature type="binding site" evidence="17">
    <location>
        <position position="107"/>
    </location>
    <ligand>
        <name>Mg(2+)</name>
        <dbReference type="ChEBI" id="CHEBI:18420"/>
    </ligand>
</feature>
<dbReference type="RefSeq" id="WP_203908608.1">
    <property type="nucleotide sequence ID" value="NZ_BONY01000014.1"/>
</dbReference>
<keyword evidence="10 17" id="KW-0227">DNA damage</keyword>
<dbReference type="HAMAP" id="MF_01113">
    <property type="entry name" value="DNApol_IV"/>
    <property type="match status" value="1"/>
</dbReference>
<dbReference type="InterPro" id="IPR022880">
    <property type="entry name" value="DNApol_IV"/>
</dbReference>
<keyword evidence="5 17" id="KW-0963">Cytoplasm</keyword>
<feature type="site" description="Substrate discrimination" evidence="17">
    <location>
        <position position="18"/>
    </location>
</feature>
<dbReference type="InterPro" id="IPR036775">
    <property type="entry name" value="DNA_pol_Y-fam_lit_finger_sf"/>
</dbReference>
<dbReference type="GO" id="GO:0006281">
    <property type="term" value="P:DNA repair"/>
    <property type="evidence" value="ECO:0007669"/>
    <property type="project" value="UniProtKB-UniRule"/>
</dbReference>
<evidence type="ECO:0000259" key="18">
    <source>
        <dbReference type="PROSITE" id="PS50173"/>
    </source>
</evidence>
<keyword evidence="11 17" id="KW-0460">Magnesium</keyword>
<evidence type="ECO:0000256" key="11">
    <source>
        <dbReference type="ARBA" id="ARBA00022842"/>
    </source>
</evidence>
<dbReference type="SUPFAM" id="SSF56672">
    <property type="entry name" value="DNA/RNA polymerases"/>
    <property type="match status" value="1"/>
</dbReference>
<evidence type="ECO:0000256" key="14">
    <source>
        <dbReference type="ARBA" id="ARBA00023204"/>
    </source>
</evidence>
<evidence type="ECO:0000256" key="15">
    <source>
        <dbReference type="ARBA" id="ARBA00025589"/>
    </source>
</evidence>
<sequence>MEVDAGCPILHVDMDAFYASVEVRRRPELRGKPVVVGGAGPRGVVSSASYEARRFGIRSAMPGMQARAKCPHAIFLPVDMREYISASRQVMGVFRDVTPLVEPLSVDEAFLDVSGAMRLFGSPAKIAADIRARMADELRLTCSIGVAPNKFLAKLGSTRAKPDGMIVIPVDKTLEFLHPLPVSALWGVGERTQETLRRLGLTTVADVANASVSMLRSALGQALASHLHELSWARDSRRVTTHRVEKSIGSETTFDVDQSDPAVLRRTLLSLSQQVAKRAREGAVAGRTIAVKVRFADFRTISRSRTLPSPTDVAQEVYRVAWELFEPAQAGQRIRLAGVRLEGLVASEGSSHQLALDEPAHGWRDAEVAADAVAARFGKGAVGPASLVRIRRG</sequence>
<reference evidence="19" key="1">
    <citation type="submission" date="2021-01" db="EMBL/GenBank/DDBJ databases">
        <title>Whole genome shotgun sequence of Rhizocola hellebori NBRC 109834.</title>
        <authorList>
            <person name="Komaki H."/>
            <person name="Tamura T."/>
        </authorList>
    </citation>
    <scope>NUCLEOTIDE SEQUENCE</scope>
    <source>
        <strain evidence="19">NBRC 109834</strain>
    </source>
</reference>
<dbReference type="Pfam" id="PF11798">
    <property type="entry name" value="IMS_HHH"/>
    <property type="match status" value="1"/>
</dbReference>
<dbReference type="Proteomes" id="UP000612899">
    <property type="component" value="Unassembled WGS sequence"/>
</dbReference>
<dbReference type="EC" id="2.7.7.7" evidence="17"/>
<dbReference type="GO" id="GO:0005829">
    <property type="term" value="C:cytosol"/>
    <property type="evidence" value="ECO:0007669"/>
    <property type="project" value="TreeGrafter"/>
</dbReference>
<comment type="similarity">
    <text evidence="2 17">Belongs to the DNA polymerase type-Y family.</text>
</comment>
<dbReference type="PANTHER" id="PTHR11076:SF33">
    <property type="entry name" value="DNA POLYMERASE KAPPA"/>
    <property type="match status" value="1"/>
</dbReference>
<comment type="function">
    <text evidence="15 17">Poorly processive, error-prone DNA polymerase involved in untargeted mutagenesis. Copies undamaged DNA at stalled replication forks, which arise in vivo from mismatched or misaligned primer ends. These misaligned primers can be extended by PolIV. Exhibits no 3'-5' exonuclease (proofreading) activity. May be involved in translesional synthesis, in conjunction with the beta clamp from PolIII.</text>
</comment>
<feature type="binding site" evidence="17">
    <location>
        <position position="13"/>
    </location>
    <ligand>
        <name>Mg(2+)</name>
        <dbReference type="ChEBI" id="CHEBI:18420"/>
    </ligand>
</feature>
<dbReference type="InterPro" id="IPR043502">
    <property type="entry name" value="DNA/RNA_pol_sf"/>
</dbReference>
<dbReference type="Gene3D" id="3.30.1490.100">
    <property type="entry name" value="DNA polymerase, Y-family, little finger domain"/>
    <property type="match status" value="1"/>
</dbReference>
<accession>A0A8J3Q6I6</accession>